<dbReference type="EMBL" id="JADBEE010000001">
    <property type="protein sequence ID" value="MBE1513267.1"/>
    <property type="molecule type" value="Genomic_DNA"/>
</dbReference>
<dbReference type="InterPro" id="IPR012338">
    <property type="entry name" value="Beta-lactam/transpept-like"/>
</dbReference>
<name>A0ABR9J360_9MICC</name>
<feature type="compositionally biased region" description="Low complexity" evidence="1">
    <location>
        <begin position="83"/>
        <end position="92"/>
    </location>
</feature>
<evidence type="ECO:0000313" key="3">
    <source>
        <dbReference type="EMBL" id="MBE1513267.1"/>
    </source>
</evidence>
<dbReference type="Proteomes" id="UP000636579">
    <property type="component" value="Unassembled WGS sequence"/>
</dbReference>
<feature type="region of interest" description="Disordered" evidence="1">
    <location>
        <begin position="42"/>
        <end position="113"/>
    </location>
</feature>
<sequence>MLPRENLPRRGQEARPARHSPAYRALGLATAALLLTSCSPAVFQPAPVPAHGVDAAPALAGTGESGEQPGSPADPQDEDPAADDAPLPALAAEVKDARDAQREAAAEGAAALAEAREAHLQELAEEQERLAQEEAEAEAELERQREEQEAADEAARAEEEAQAEQDASPEPAPQQPVPDAPADSTFTGDLDAYLADLAASHSGDISISLTEIGGQGRSASTAGGESRVSASTYKLFVAYGILDRVESGEMDWDDTVDGGRDRATCLTEMISLSDNPCADVFRDELGWRGLRDIAAETGGPATDFIPAYARTSANDLTAFLTRLETGQLGLRQDSRSRLLGALGSNIFRQGIPSGSAGTVLNKVGFIDGYLNDAAIVRHPQGTYVLSIMSEGSDWEAIASITRQVEAALY</sequence>
<dbReference type="PANTHER" id="PTHR35333">
    <property type="entry name" value="BETA-LACTAMASE"/>
    <property type="match status" value="1"/>
</dbReference>
<dbReference type="InterPro" id="IPR045155">
    <property type="entry name" value="Beta-lactam_cat"/>
</dbReference>
<evidence type="ECO:0000256" key="1">
    <source>
        <dbReference type="SAM" id="MobiDB-lite"/>
    </source>
</evidence>
<reference evidence="3 4" key="1">
    <citation type="submission" date="2020-10" db="EMBL/GenBank/DDBJ databases">
        <title>Sequencing the genomes of 1000 actinobacteria strains.</title>
        <authorList>
            <person name="Klenk H.-P."/>
        </authorList>
    </citation>
    <scope>NUCLEOTIDE SEQUENCE [LARGE SCALE GENOMIC DNA]</scope>
    <source>
        <strain evidence="3 4">DSM 15474</strain>
    </source>
</reference>
<feature type="compositionally biased region" description="Pro residues" evidence="1">
    <location>
        <begin position="170"/>
        <end position="179"/>
    </location>
</feature>
<dbReference type="Gene3D" id="3.40.710.10">
    <property type="entry name" value="DD-peptidase/beta-lactamase superfamily"/>
    <property type="match status" value="1"/>
</dbReference>
<protein>
    <submittedName>
        <fullName evidence="3">Beta-lactamase class A</fullName>
    </submittedName>
</protein>
<evidence type="ECO:0000313" key="4">
    <source>
        <dbReference type="Proteomes" id="UP000636579"/>
    </source>
</evidence>
<dbReference type="PANTHER" id="PTHR35333:SF3">
    <property type="entry name" value="BETA-LACTAMASE-TYPE TRANSPEPTIDASE FOLD CONTAINING PROTEIN"/>
    <property type="match status" value="1"/>
</dbReference>
<feature type="region of interest" description="Disordered" evidence="1">
    <location>
        <begin position="1"/>
        <end position="22"/>
    </location>
</feature>
<proteinExistence type="predicted"/>
<feature type="region of interest" description="Disordered" evidence="1">
    <location>
        <begin position="127"/>
        <end position="187"/>
    </location>
</feature>
<dbReference type="Pfam" id="PF13354">
    <property type="entry name" value="Beta-lactamase2"/>
    <property type="match status" value="1"/>
</dbReference>
<comment type="caution">
    <text evidence="3">The sequence shown here is derived from an EMBL/GenBank/DDBJ whole genome shotgun (WGS) entry which is preliminary data.</text>
</comment>
<dbReference type="SUPFAM" id="SSF56601">
    <property type="entry name" value="beta-lactamase/transpeptidase-like"/>
    <property type="match status" value="1"/>
</dbReference>
<dbReference type="RefSeq" id="WP_192590184.1">
    <property type="nucleotide sequence ID" value="NZ_JADBEE010000001.1"/>
</dbReference>
<feature type="domain" description="Beta-lactamase class A catalytic" evidence="2">
    <location>
        <begin position="215"/>
        <end position="388"/>
    </location>
</feature>
<feature type="compositionally biased region" description="Basic and acidic residues" evidence="1">
    <location>
        <begin position="93"/>
        <end position="105"/>
    </location>
</feature>
<accession>A0ABR9J360</accession>
<feature type="compositionally biased region" description="Basic and acidic residues" evidence="1">
    <location>
        <begin position="140"/>
        <end position="159"/>
    </location>
</feature>
<gene>
    <name evidence="3" type="ORF">H4W26_000022</name>
</gene>
<feature type="compositionally biased region" description="Basic and acidic residues" evidence="1">
    <location>
        <begin position="1"/>
        <end position="16"/>
    </location>
</feature>
<dbReference type="InterPro" id="IPR000871">
    <property type="entry name" value="Beta-lactam_class-A"/>
</dbReference>
<evidence type="ECO:0000259" key="2">
    <source>
        <dbReference type="Pfam" id="PF13354"/>
    </source>
</evidence>
<keyword evidence="4" id="KW-1185">Reference proteome</keyword>
<organism evidence="3 4">
    <name type="scientific">Nesterenkonia halotolerans</name>
    <dbReference type="NCBI Taxonomy" id="225325"/>
    <lineage>
        <taxon>Bacteria</taxon>
        <taxon>Bacillati</taxon>
        <taxon>Actinomycetota</taxon>
        <taxon>Actinomycetes</taxon>
        <taxon>Micrococcales</taxon>
        <taxon>Micrococcaceae</taxon>
        <taxon>Nesterenkonia</taxon>
    </lineage>
</organism>